<keyword evidence="7" id="KW-1185">Reference proteome</keyword>
<evidence type="ECO:0000256" key="2">
    <source>
        <dbReference type="ARBA" id="ARBA00022679"/>
    </source>
</evidence>
<name>A0A9W8APT9_9FUNG</name>
<proteinExistence type="inferred from homology"/>
<dbReference type="OrthoDB" id="240216at2759"/>
<protein>
    <recommendedName>
        <fullName evidence="5">Choline/carnitine acyltransferase domain-containing protein</fullName>
    </recommendedName>
</protein>
<dbReference type="AlphaFoldDB" id="A0A9W8APT9"/>
<dbReference type="Proteomes" id="UP001150925">
    <property type="component" value="Unassembled WGS sequence"/>
</dbReference>
<accession>A0A9W8APT9</accession>
<dbReference type="EMBL" id="JANBPY010000822">
    <property type="protein sequence ID" value="KAJ1963451.1"/>
    <property type="molecule type" value="Genomic_DNA"/>
</dbReference>
<organism evidence="6 7">
    <name type="scientific">Dispira parvispora</name>
    <dbReference type="NCBI Taxonomy" id="1520584"/>
    <lineage>
        <taxon>Eukaryota</taxon>
        <taxon>Fungi</taxon>
        <taxon>Fungi incertae sedis</taxon>
        <taxon>Zoopagomycota</taxon>
        <taxon>Kickxellomycotina</taxon>
        <taxon>Dimargaritomycetes</taxon>
        <taxon>Dimargaritales</taxon>
        <taxon>Dimargaritaceae</taxon>
        <taxon>Dispira</taxon>
    </lineage>
</organism>
<dbReference type="PANTHER" id="PTHR22589:SF107">
    <property type="entry name" value="CHOLINE_CARNITINE ACYLTRANSFERASE DOMAIN-CONTAINING PROTEIN"/>
    <property type="match status" value="1"/>
</dbReference>
<dbReference type="PROSITE" id="PS00439">
    <property type="entry name" value="ACYLTRANSF_C_1"/>
    <property type="match status" value="1"/>
</dbReference>
<evidence type="ECO:0000313" key="7">
    <source>
        <dbReference type="Proteomes" id="UP001150925"/>
    </source>
</evidence>
<dbReference type="InterPro" id="IPR023213">
    <property type="entry name" value="CAT-like_dom_sf"/>
</dbReference>
<evidence type="ECO:0000313" key="6">
    <source>
        <dbReference type="EMBL" id="KAJ1963451.1"/>
    </source>
</evidence>
<dbReference type="PANTHER" id="PTHR22589">
    <property type="entry name" value="CARNITINE O-ACYLTRANSFERASE"/>
    <property type="match status" value="1"/>
</dbReference>
<dbReference type="InterPro" id="IPR042231">
    <property type="entry name" value="Cho/carn_acyl_trans_2"/>
</dbReference>
<feature type="domain" description="Choline/carnitine acyltransferase" evidence="5">
    <location>
        <begin position="17"/>
        <end position="614"/>
    </location>
</feature>
<dbReference type="InterPro" id="IPR000542">
    <property type="entry name" value="Carn_acyl_trans"/>
</dbReference>
<gene>
    <name evidence="6" type="ORF">IWQ62_003208</name>
</gene>
<dbReference type="Gene3D" id="3.30.559.10">
    <property type="entry name" value="Chloramphenicol acetyltransferase-like domain"/>
    <property type="match status" value="1"/>
</dbReference>
<dbReference type="Pfam" id="PF00755">
    <property type="entry name" value="Carn_acyltransf"/>
    <property type="match status" value="1"/>
</dbReference>
<keyword evidence="2" id="KW-0808">Transferase</keyword>
<dbReference type="InterPro" id="IPR039551">
    <property type="entry name" value="Cho/carn_acyl_trans"/>
</dbReference>
<sequence>MAEQIHTLQNQAALPRLPIPTLRETADRYIESIKPFLEAKEWKNAQATMEDFIKSGGQGEQLQTLLQKYEKTQPLNWVRDWWLDHAYLRQRDPLLLSSSYYALFDPDPNHPSKPHYIQPKEKGIPTASEQAGYSRYQIRRAAHLIHEHLTFMELLYTYRFQPERFPLGPLCMIDHYSYYTAYRMPLPEKDEMRQASPLNVPYIVVMVRDQLYRVDVYAKSQGRVRLQVGDIEDQLYRVVQDVMACKDLDEPVGVLSTQQRDEWADAYAYVNQLHPTNAETLNAVVESLFIVCLDDYRSGKSLNEQMVNAAVGRNGLNRWYDKFINILLDNQGNMSMLLEHSVVDAQPSSVRTGYTLQQPARWPEPVSRCLHDYDPPKRLRFVADDHVKQLIHRALQANEVRIRDSMIRVQTFNDFGSSKIRSQYKLQPNGFVQLAMQLAYYRVHHEFTATYEPANCRIFLGGRTETVRVVCQEVIDFVRAMEDPSVDRRKVYQLLQAAIKKYFDIYITASRGQGVDRHLFGLQMAYLYLTDPQERGELHPVFTNQAFTQSSTWRLSTSTVTARRGFTVGGFAAVVPEKGYGLHFLKFEDRIHYGLEGKKSGGVDADRMCEAINQALRDLAKLCETVRAGTLQHPAKL</sequence>
<evidence type="ECO:0000259" key="5">
    <source>
        <dbReference type="Pfam" id="PF00755"/>
    </source>
</evidence>
<evidence type="ECO:0000256" key="3">
    <source>
        <dbReference type="ARBA" id="ARBA00023315"/>
    </source>
</evidence>
<dbReference type="SUPFAM" id="SSF52777">
    <property type="entry name" value="CoA-dependent acyltransferases"/>
    <property type="match status" value="2"/>
</dbReference>
<evidence type="ECO:0000256" key="1">
    <source>
        <dbReference type="ARBA" id="ARBA00005232"/>
    </source>
</evidence>
<keyword evidence="3" id="KW-0012">Acyltransferase</keyword>
<reference evidence="6" key="1">
    <citation type="submission" date="2022-07" db="EMBL/GenBank/DDBJ databases">
        <title>Phylogenomic reconstructions and comparative analyses of Kickxellomycotina fungi.</title>
        <authorList>
            <person name="Reynolds N.K."/>
            <person name="Stajich J.E."/>
            <person name="Barry K."/>
            <person name="Grigoriev I.V."/>
            <person name="Crous P."/>
            <person name="Smith M.E."/>
        </authorList>
    </citation>
    <scope>NUCLEOTIDE SEQUENCE</scope>
    <source>
        <strain evidence="6">RSA 1196</strain>
    </source>
</reference>
<feature type="active site" description="Proton acceptor" evidence="4">
    <location>
        <position position="340"/>
    </location>
</feature>
<evidence type="ECO:0000256" key="4">
    <source>
        <dbReference type="PIRSR" id="PIRSR600542-1"/>
    </source>
</evidence>
<comment type="caution">
    <text evidence="6">The sequence shown here is derived from an EMBL/GenBank/DDBJ whole genome shotgun (WGS) entry which is preliminary data.</text>
</comment>
<dbReference type="GO" id="GO:0016746">
    <property type="term" value="F:acyltransferase activity"/>
    <property type="evidence" value="ECO:0007669"/>
    <property type="project" value="UniProtKB-KW"/>
</dbReference>
<dbReference type="Gene3D" id="3.30.559.70">
    <property type="entry name" value="Choline/Carnitine o-acyltransferase, domain 2"/>
    <property type="match status" value="1"/>
</dbReference>
<comment type="similarity">
    <text evidence="1">Belongs to the carnitine/choline acetyltransferase family.</text>
</comment>